<sequence>MLVVRNFVVVVLNLIGELWISPFRKNAFYDQYTRNMSKVGYIVIVTLSSAAVIAAVLWLYNRIYGIQS</sequence>
<keyword evidence="1" id="KW-1133">Transmembrane helix</keyword>
<evidence type="ECO:0000313" key="3">
    <source>
        <dbReference type="Proteomes" id="UP001199916"/>
    </source>
</evidence>
<accession>A0ABS8YEC4</accession>
<organism evidence="2 3">
    <name type="scientific">Paenibacillus profundus</name>
    <dbReference type="NCBI Taxonomy" id="1173085"/>
    <lineage>
        <taxon>Bacteria</taxon>
        <taxon>Bacillati</taxon>
        <taxon>Bacillota</taxon>
        <taxon>Bacilli</taxon>
        <taxon>Bacillales</taxon>
        <taxon>Paenibacillaceae</taxon>
        <taxon>Paenibacillus</taxon>
    </lineage>
</organism>
<dbReference type="EMBL" id="JAJNBZ010000007">
    <property type="protein sequence ID" value="MCE5169907.1"/>
    <property type="molecule type" value="Genomic_DNA"/>
</dbReference>
<gene>
    <name evidence="2" type="ORF">LQV63_11350</name>
</gene>
<comment type="caution">
    <text evidence="2">The sequence shown here is derived from an EMBL/GenBank/DDBJ whole genome shotgun (WGS) entry which is preliminary data.</text>
</comment>
<keyword evidence="1" id="KW-0472">Membrane</keyword>
<evidence type="ECO:0000256" key="1">
    <source>
        <dbReference type="SAM" id="Phobius"/>
    </source>
</evidence>
<proteinExistence type="predicted"/>
<reference evidence="2 3" key="1">
    <citation type="submission" date="2021-11" db="EMBL/GenBank/DDBJ databases">
        <title>Draft genome sequence of Paenibacillus profundus YoMME, a new Gram-positive bacteria with exoelectrogenic properties.</title>
        <authorList>
            <person name="Hubenova Y."/>
            <person name="Hubenova E."/>
            <person name="Manasiev Y."/>
            <person name="Peykov S."/>
            <person name="Mitov M."/>
        </authorList>
    </citation>
    <scope>NUCLEOTIDE SEQUENCE [LARGE SCALE GENOMIC DNA]</scope>
    <source>
        <strain evidence="2 3">YoMME</strain>
    </source>
</reference>
<feature type="transmembrane region" description="Helical" evidence="1">
    <location>
        <begin position="39"/>
        <end position="60"/>
    </location>
</feature>
<name>A0ABS8YEC4_9BACL</name>
<evidence type="ECO:0000313" key="2">
    <source>
        <dbReference type="EMBL" id="MCE5169907.1"/>
    </source>
</evidence>
<dbReference type="Proteomes" id="UP001199916">
    <property type="component" value="Unassembled WGS sequence"/>
</dbReference>
<keyword evidence="1" id="KW-0812">Transmembrane</keyword>
<protein>
    <submittedName>
        <fullName evidence="2">Uncharacterized protein</fullName>
    </submittedName>
</protein>
<dbReference type="RefSeq" id="WP_233696784.1">
    <property type="nucleotide sequence ID" value="NZ_JAJNBZ010000007.1"/>
</dbReference>
<keyword evidence="3" id="KW-1185">Reference proteome</keyword>